<feature type="transmembrane region" description="Helical" evidence="10">
    <location>
        <begin position="62"/>
        <end position="79"/>
    </location>
</feature>
<comment type="similarity">
    <text evidence="2 8">Belongs to the MLO family.</text>
</comment>
<evidence type="ECO:0000256" key="4">
    <source>
        <dbReference type="ARBA" id="ARBA00022821"/>
    </source>
</evidence>
<keyword evidence="12" id="KW-1185">Reference proteome</keyword>
<evidence type="ECO:0000313" key="12">
    <source>
        <dbReference type="Proteomes" id="UP000236161"/>
    </source>
</evidence>
<dbReference type="EMBL" id="KZ451917">
    <property type="protein sequence ID" value="PKA62405.1"/>
    <property type="molecule type" value="Genomic_DNA"/>
</dbReference>
<evidence type="ECO:0000256" key="2">
    <source>
        <dbReference type="ARBA" id="ARBA00006574"/>
    </source>
</evidence>
<dbReference type="GO" id="GO:0005516">
    <property type="term" value="F:calmodulin binding"/>
    <property type="evidence" value="ECO:0007669"/>
    <property type="project" value="UniProtKB-KW"/>
</dbReference>
<organism evidence="11 12">
    <name type="scientific">Apostasia shenzhenica</name>
    <dbReference type="NCBI Taxonomy" id="1088818"/>
    <lineage>
        <taxon>Eukaryota</taxon>
        <taxon>Viridiplantae</taxon>
        <taxon>Streptophyta</taxon>
        <taxon>Embryophyta</taxon>
        <taxon>Tracheophyta</taxon>
        <taxon>Spermatophyta</taxon>
        <taxon>Magnoliopsida</taxon>
        <taxon>Liliopsida</taxon>
        <taxon>Asparagales</taxon>
        <taxon>Orchidaceae</taxon>
        <taxon>Apostasioideae</taxon>
        <taxon>Apostasia</taxon>
    </lineage>
</organism>
<evidence type="ECO:0000256" key="6">
    <source>
        <dbReference type="ARBA" id="ARBA00023136"/>
    </source>
</evidence>
<feature type="transmembrane region" description="Helical" evidence="10">
    <location>
        <begin position="301"/>
        <end position="319"/>
    </location>
</feature>
<dbReference type="GO" id="GO:0006952">
    <property type="term" value="P:defense response"/>
    <property type="evidence" value="ECO:0007669"/>
    <property type="project" value="UniProtKB-KW"/>
</dbReference>
<comment type="domain">
    <text evidence="8">The C-terminus contains a calmodulin-binding domain, which binds calmodulin in a calcium-dependent fashion.</text>
</comment>
<evidence type="ECO:0000256" key="5">
    <source>
        <dbReference type="ARBA" id="ARBA00022989"/>
    </source>
</evidence>
<name>A0A2I0B3Q3_9ASPA</name>
<feature type="region of interest" description="Disordered" evidence="9">
    <location>
        <begin position="489"/>
        <end position="510"/>
    </location>
</feature>
<dbReference type="GO" id="GO:0016020">
    <property type="term" value="C:membrane"/>
    <property type="evidence" value="ECO:0007669"/>
    <property type="project" value="UniProtKB-SubCell"/>
</dbReference>
<evidence type="ECO:0000256" key="1">
    <source>
        <dbReference type="ARBA" id="ARBA00004141"/>
    </source>
</evidence>
<keyword evidence="7 8" id="KW-0568">Pathogenesis-related protein</keyword>
<evidence type="ECO:0000256" key="10">
    <source>
        <dbReference type="SAM" id="Phobius"/>
    </source>
</evidence>
<feature type="transmembrane region" description="Helical" evidence="10">
    <location>
        <begin position="16"/>
        <end position="36"/>
    </location>
</feature>
<feature type="transmembrane region" description="Helical" evidence="10">
    <location>
        <begin position="148"/>
        <end position="172"/>
    </location>
</feature>
<reference evidence="11 12" key="1">
    <citation type="journal article" date="2017" name="Nature">
        <title>The Apostasia genome and the evolution of orchids.</title>
        <authorList>
            <person name="Zhang G.Q."/>
            <person name="Liu K.W."/>
            <person name="Li Z."/>
            <person name="Lohaus R."/>
            <person name="Hsiao Y.Y."/>
            <person name="Niu S.C."/>
            <person name="Wang J.Y."/>
            <person name="Lin Y.C."/>
            <person name="Xu Q."/>
            <person name="Chen L.J."/>
            <person name="Yoshida K."/>
            <person name="Fujiwara S."/>
            <person name="Wang Z.W."/>
            <person name="Zhang Y.Q."/>
            <person name="Mitsuda N."/>
            <person name="Wang M."/>
            <person name="Liu G.H."/>
            <person name="Pecoraro L."/>
            <person name="Huang H.X."/>
            <person name="Xiao X.J."/>
            <person name="Lin M."/>
            <person name="Wu X.Y."/>
            <person name="Wu W.L."/>
            <person name="Chen Y.Y."/>
            <person name="Chang S.B."/>
            <person name="Sakamoto S."/>
            <person name="Ohme-Takagi M."/>
            <person name="Yagi M."/>
            <person name="Zeng S.J."/>
            <person name="Shen C.Y."/>
            <person name="Yeh C.M."/>
            <person name="Luo Y.B."/>
            <person name="Tsai W.C."/>
            <person name="Van de Peer Y."/>
            <person name="Liu Z.J."/>
        </authorList>
    </citation>
    <scope>NUCLEOTIDE SEQUENCE [LARGE SCALE GENOMIC DNA]</scope>
    <source>
        <strain evidence="12">cv. Shenzhen</strain>
        <tissue evidence="11">Stem</tissue>
    </source>
</reference>
<feature type="transmembrane region" description="Helical" evidence="10">
    <location>
        <begin position="276"/>
        <end position="295"/>
    </location>
</feature>
<keyword evidence="6 8" id="KW-0472">Membrane</keyword>
<dbReference type="OrthoDB" id="1388414at2759"/>
<feature type="region of interest" description="Disordered" evidence="9">
    <location>
        <begin position="465"/>
        <end position="484"/>
    </location>
</feature>
<keyword evidence="8" id="KW-0112">Calmodulin-binding</keyword>
<accession>A0A2I0B3Q3</accession>
<dbReference type="STRING" id="1088818.A0A2I0B3Q3"/>
<sequence>MASREDSQTLEYTPTWVVSLVCAIIVMISLFAERFLHFLGKFLKHQNQDSLFRALEKLKEELMLLGFVSLLLAVFQSFINDICIPESVSLHMFPCKKEGSTLVEVVHYLVFVGPIGRRQRNLSGSTGADHCTSQGKVQLLSLEVLHQLHIFIFVLAVVHVVFCATTMVLGGARVSQWKRWEKEIQTEIPEKSSATDFRRHFHPHQDFLQERASGFWRKTAIVSRMISFFKQFYGSVTKSDYRALRAGFIMRHCQTIPHFDFHKYMIRALEDDFKKVVGISWYLWLFVFIFLVINVNGWHAYFWLSFLPLILLLIVGAKLEHIITRLAMDVAQTPTDGQGGPVKPSDELFWLKEPNLVFYLIHFILFQNSFEIAFLFWILCTYGFRSCILEGVRYFVPRLVVGVIVEVLCSYSTLPLYAIVTQMGDSYKQAIFDQYLQSTLHGWAEDVRKRKKSPQSFSAVMDVFGKKRRKQSSSRDGLQTQRMMRTNALEGHLEEIPESEESPHSQIQVV</sequence>
<evidence type="ECO:0000256" key="3">
    <source>
        <dbReference type="ARBA" id="ARBA00022692"/>
    </source>
</evidence>
<dbReference type="PANTHER" id="PTHR31942:SF54">
    <property type="entry name" value="MLO-LIKE PROTEIN 13"/>
    <property type="match status" value="1"/>
</dbReference>
<comment type="function">
    <text evidence="8">May be involved in modulation of pathogen defense and leaf cell death.</text>
</comment>
<evidence type="ECO:0000313" key="11">
    <source>
        <dbReference type="EMBL" id="PKA62405.1"/>
    </source>
</evidence>
<comment type="subcellular location">
    <subcellularLocation>
        <location evidence="1 8">Membrane</location>
        <topology evidence="1 8">Multi-pass membrane protein</topology>
    </subcellularLocation>
</comment>
<dbReference type="AlphaFoldDB" id="A0A2I0B3Q3"/>
<feature type="compositionally biased region" description="Polar residues" evidence="9">
    <location>
        <begin position="474"/>
        <end position="484"/>
    </location>
</feature>
<keyword evidence="3 8" id="KW-0812">Transmembrane</keyword>
<protein>
    <recommendedName>
        <fullName evidence="8">MLO-like protein</fullName>
    </recommendedName>
</protein>
<keyword evidence="4 8" id="KW-0611">Plant defense</keyword>
<proteinExistence type="inferred from homology"/>
<feature type="transmembrane region" description="Helical" evidence="10">
    <location>
        <begin position="356"/>
        <end position="379"/>
    </location>
</feature>
<feature type="transmembrane region" description="Helical" evidence="10">
    <location>
        <begin position="399"/>
        <end position="420"/>
    </location>
</feature>
<dbReference type="InterPro" id="IPR004326">
    <property type="entry name" value="Mlo"/>
</dbReference>
<gene>
    <name evidence="11" type="primary">MLO13</name>
    <name evidence="8" type="synonym">MLO</name>
    <name evidence="11" type="ORF">AXF42_Ash009291</name>
</gene>
<evidence type="ECO:0000256" key="9">
    <source>
        <dbReference type="SAM" id="MobiDB-lite"/>
    </source>
</evidence>
<dbReference type="Proteomes" id="UP000236161">
    <property type="component" value="Unassembled WGS sequence"/>
</dbReference>
<evidence type="ECO:0000256" key="8">
    <source>
        <dbReference type="RuleBase" id="RU280816"/>
    </source>
</evidence>
<keyword evidence="5 8" id="KW-1133">Transmembrane helix</keyword>
<evidence type="ECO:0000256" key="7">
    <source>
        <dbReference type="ARBA" id="ARBA00023265"/>
    </source>
</evidence>
<dbReference type="PANTHER" id="PTHR31942">
    <property type="entry name" value="MLO-LIKE PROTEIN 1"/>
    <property type="match status" value="1"/>
</dbReference>
<dbReference type="Pfam" id="PF03094">
    <property type="entry name" value="Mlo"/>
    <property type="match status" value="1"/>
</dbReference>